<dbReference type="Gene3D" id="3.60.21.10">
    <property type="match status" value="1"/>
</dbReference>
<organism evidence="2 3">
    <name type="scientific">Microscilla marina ATCC 23134</name>
    <dbReference type="NCBI Taxonomy" id="313606"/>
    <lineage>
        <taxon>Bacteria</taxon>
        <taxon>Pseudomonadati</taxon>
        <taxon>Bacteroidota</taxon>
        <taxon>Cytophagia</taxon>
        <taxon>Cytophagales</taxon>
        <taxon>Microscillaceae</taxon>
        <taxon>Microscilla</taxon>
    </lineage>
</organism>
<comment type="caution">
    <text evidence="2">The sequence shown here is derived from an EMBL/GenBank/DDBJ whole genome shotgun (WGS) entry which is preliminary data.</text>
</comment>
<dbReference type="InterPro" id="IPR050126">
    <property type="entry name" value="Ap4A_hydrolase"/>
</dbReference>
<name>A1ZS22_MICM2</name>
<keyword evidence="3" id="KW-1185">Reference proteome</keyword>
<dbReference type="AlphaFoldDB" id="A1ZS22"/>
<accession>A1ZS22</accession>
<dbReference type="Proteomes" id="UP000004095">
    <property type="component" value="Unassembled WGS sequence"/>
</dbReference>
<dbReference type="GO" id="GO:0008803">
    <property type="term" value="F:bis(5'-nucleosyl)-tetraphosphatase (symmetrical) activity"/>
    <property type="evidence" value="ECO:0007669"/>
    <property type="project" value="TreeGrafter"/>
</dbReference>
<dbReference type="GO" id="GO:0005737">
    <property type="term" value="C:cytoplasm"/>
    <property type="evidence" value="ECO:0007669"/>
    <property type="project" value="TreeGrafter"/>
</dbReference>
<evidence type="ECO:0000313" key="3">
    <source>
        <dbReference type="Proteomes" id="UP000004095"/>
    </source>
</evidence>
<reference evidence="2 3" key="1">
    <citation type="submission" date="2007-01" db="EMBL/GenBank/DDBJ databases">
        <authorList>
            <person name="Haygood M."/>
            <person name="Podell S."/>
            <person name="Anderson C."/>
            <person name="Hopkinson B."/>
            <person name="Roe K."/>
            <person name="Barbeau K."/>
            <person name="Gaasterland T."/>
            <person name="Ferriera S."/>
            <person name="Johnson J."/>
            <person name="Kravitz S."/>
            <person name="Beeson K."/>
            <person name="Sutton G."/>
            <person name="Rogers Y.-H."/>
            <person name="Friedman R."/>
            <person name="Frazier M."/>
            <person name="Venter J.C."/>
        </authorList>
    </citation>
    <scope>NUCLEOTIDE SEQUENCE [LARGE SCALE GENOMIC DNA]</scope>
    <source>
        <strain evidence="2 3">ATCC 23134</strain>
    </source>
</reference>
<dbReference type="InterPro" id="IPR004843">
    <property type="entry name" value="Calcineurin-like_PHP"/>
</dbReference>
<dbReference type="PANTHER" id="PTHR42850">
    <property type="entry name" value="METALLOPHOSPHOESTERASE"/>
    <property type="match status" value="1"/>
</dbReference>
<protein>
    <submittedName>
        <fullName evidence="2">Metallophosphoesterase</fullName>
    </submittedName>
</protein>
<dbReference type="OrthoDB" id="9808081at2"/>
<proteinExistence type="predicted"/>
<dbReference type="InterPro" id="IPR029052">
    <property type="entry name" value="Metallo-depent_PP-like"/>
</dbReference>
<evidence type="ECO:0000259" key="1">
    <source>
        <dbReference type="Pfam" id="PF00149"/>
    </source>
</evidence>
<dbReference type="EMBL" id="AAWS01000030">
    <property type="protein sequence ID" value="EAY26745.1"/>
    <property type="molecule type" value="Genomic_DNA"/>
</dbReference>
<dbReference type="PANTHER" id="PTHR42850:SF4">
    <property type="entry name" value="ZINC-DEPENDENT ENDOPOLYPHOSPHATASE"/>
    <property type="match status" value="1"/>
</dbReference>
<feature type="domain" description="Calcineurin-like phosphoesterase" evidence="1">
    <location>
        <begin position="15"/>
        <end position="182"/>
    </location>
</feature>
<dbReference type="GO" id="GO:0110154">
    <property type="term" value="P:RNA decapping"/>
    <property type="evidence" value="ECO:0007669"/>
    <property type="project" value="TreeGrafter"/>
</dbReference>
<dbReference type="eggNOG" id="COG0639">
    <property type="taxonomic scope" value="Bacteria"/>
</dbReference>
<dbReference type="RefSeq" id="WP_002700234.1">
    <property type="nucleotide sequence ID" value="NZ_AAWS01000030.1"/>
</dbReference>
<gene>
    <name evidence="2" type="ORF">M23134_00711</name>
</gene>
<dbReference type="Pfam" id="PF00149">
    <property type="entry name" value="Metallophos"/>
    <property type="match status" value="1"/>
</dbReference>
<sequence>MKGIKIHKPTQGQRWVVADVHANLKTLQYLVEKKLRLRLEDQLFLLGDYLNRGPDSKGVIDYLIELQDDDFQLYPLRGNHEQMLLDSHEKAKNYSEEELRLPSIQRGRGLKDAKRQLYPKYLNFLGSLPYYYELDEFYLVHAGFNFTVKNPLSDLDAMLWTRDFTERFIPEKINYKRVIYGHTTTPLSAIKEAVTNKAQAIPLDNGCYKHSLDEYGHLCAFNLDTWELVCQKNLDKGSDAQ</sequence>
<dbReference type="GO" id="GO:0016791">
    <property type="term" value="F:phosphatase activity"/>
    <property type="evidence" value="ECO:0007669"/>
    <property type="project" value="TreeGrafter"/>
</dbReference>
<evidence type="ECO:0000313" key="2">
    <source>
        <dbReference type="EMBL" id="EAY26745.1"/>
    </source>
</evidence>
<dbReference type="SUPFAM" id="SSF56300">
    <property type="entry name" value="Metallo-dependent phosphatases"/>
    <property type="match status" value="1"/>
</dbReference>